<protein>
    <submittedName>
        <fullName evidence="3">Protein TolA</fullName>
    </submittedName>
</protein>
<dbReference type="Proteomes" id="UP000442533">
    <property type="component" value="Unassembled WGS sequence"/>
</dbReference>
<reference evidence="3 4" key="1">
    <citation type="submission" date="2019-11" db="EMBL/GenBank/DDBJ databases">
        <authorList>
            <person name="Dong K."/>
        </authorList>
    </citation>
    <scope>NUCLEOTIDE SEQUENCE [LARGE SCALE GENOMIC DNA]</scope>
    <source>
        <strain evidence="3 4">JCM 17370</strain>
    </source>
</reference>
<organism evidence="3 4">
    <name type="scientific">Paracoccus limosus</name>
    <dbReference type="NCBI Taxonomy" id="913252"/>
    <lineage>
        <taxon>Bacteria</taxon>
        <taxon>Pseudomonadati</taxon>
        <taxon>Pseudomonadota</taxon>
        <taxon>Alphaproteobacteria</taxon>
        <taxon>Rhodobacterales</taxon>
        <taxon>Paracoccaceae</taxon>
        <taxon>Paracoccus</taxon>
    </lineage>
</organism>
<dbReference type="AlphaFoldDB" id="A0A844H962"/>
<keyword evidence="4" id="KW-1185">Reference proteome</keyword>
<evidence type="ECO:0000256" key="2">
    <source>
        <dbReference type="SAM" id="Phobius"/>
    </source>
</evidence>
<keyword evidence="2" id="KW-1133">Transmembrane helix</keyword>
<feature type="region of interest" description="Disordered" evidence="1">
    <location>
        <begin position="61"/>
        <end position="188"/>
    </location>
</feature>
<feature type="compositionally biased region" description="Low complexity" evidence="1">
    <location>
        <begin position="136"/>
        <end position="156"/>
    </location>
</feature>
<feature type="transmembrane region" description="Helical" evidence="2">
    <location>
        <begin position="7"/>
        <end position="30"/>
    </location>
</feature>
<name>A0A844H962_9RHOB</name>
<gene>
    <name evidence="3" type="ORF">GL279_17790</name>
</gene>
<evidence type="ECO:0000313" key="3">
    <source>
        <dbReference type="EMBL" id="MTH36444.1"/>
    </source>
</evidence>
<proteinExistence type="predicted"/>
<evidence type="ECO:0000313" key="4">
    <source>
        <dbReference type="Proteomes" id="UP000442533"/>
    </source>
</evidence>
<keyword evidence="2" id="KW-0812">Transmembrane</keyword>
<comment type="caution">
    <text evidence="3">The sequence shown here is derived from an EMBL/GenBank/DDBJ whole genome shotgun (WGS) entry which is preliminary data.</text>
</comment>
<sequence length="188" mass="18971">MDRADRIGYWVSGAAHLGVLGFAILGGALFRPQPLEAVRMAEVSTMSEAEFQALASAAEGRAPLADVAATTPAQPKSPATEDRAGAPEAQSPPAPDEAAAELSAPARPEARPDLSDLQKAAPVEVATLAPQPEPPASADSAAARPASASRPQPARQTPAALAPVEPGSTLAPQASARPRGRPDGLAEA</sequence>
<keyword evidence="2" id="KW-0472">Membrane</keyword>
<feature type="non-terminal residue" evidence="3">
    <location>
        <position position="188"/>
    </location>
</feature>
<dbReference type="EMBL" id="WMIF01000040">
    <property type="protein sequence ID" value="MTH36444.1"/>
    <property type="molecule type" value="Genomic_DNA"/>
</dbReference>
<accession>A0A844H962</accession>
<evidence type="ECO:0000256" key="1">
    <source>
        <dbReference type="SAM" id="MobiDB-lite"/>
    </source>
</evidence>